<dbReference type="InterPro" id="IPR036875">
    <property type="entry name" value="Znf_CCHC_sf"/>
</dbReference>
<proteinExistence type="predicted"/>
<evidence type="ECO:0000313" key="3">
    <source>
        <dbReference type="EMBL" id="KAK7095716.1"/>
    </source>
</evidence>
<feature type="compositionally biased region" description="Polar residues" evidence="1">
    <location>
        <begin position="335"/>
        <end position="345"/>
    </location>
</feature>
<feature type="compositionally biased region" description="Basic and acidic residues" evidence="1">
    <location>
        <begin position="265"/>
        <end position="282"/>
    </location>
</feature>
<name>A0AAN9G548_9CAEN</name>
<evidence type="ECO:0000259" key="2">
    <source>
        <dbReference type="SMART" id="SM00343"/>
    </source>
</evidence>
<gene>
    <name evidence="3" type="ORF">V1264_005090</name>
</gene>
<comment type="caution">
    <text evidence="3">The sequence shown here is derived from an EMBL/GenBank/DDBJ whole genome shotgun (WGS) entry which is preliminary data.</text>
</comment>
<feature type="compositionally biased region" description="Acidic residues" evidence="1">
    <location>
        <begin position="250"/>
        <end position="259"/>
    </location>
</feature>
<dbReference type="SUPFAM" id="SSF57756">
    <property type="entry name" value="Retrovirus zinc finger-like domains"/>
    <property type="match status" value="1"/>
</dbReference>
<organism evidence="3 4">
    <name type="scientific">Littorina saxatilis</name>
    <dbReference type="NCBI Taxonomy" id="31220"/>
    <lineage>
        <taxon>Eukaryota</taxon>
        <taxon>Metazoa</taxon>
        <taxon>Spiralia</taxon>
        <taxon>Lophotrochozoa</taxon>
        <taxon>Mollusca</taxon>
        <taxon>Gastropoda</taxon>
        <taxon>Caenogastropoda</taxon>
        <taxon>Littorinimorpha</taxon>
        <taxon>Littorinoidea</taxon>
        <taxon>Littorinidae</taxon>
        <taxon>Littorina</taxon>
    </lineage>
</organism>
<feature type="compositionally biased region" description="Basic and acidic residues" evidence="1">
    <location>
        <begin position="310"/>
        <end position="324"/>
    </location>
</feature>
<keyword evidence="4" id="KW-1185">Reference proteome</keyword>
<evidence type="ECO:0000313" key="4">
    <source>
        <dbReference type="Proteomes" id="UP001374579"/>
    </source>
</evidence>
<protein>
    <recommendedName>
        <fullName evidence="2">CCHC-type domain-containing protein</fullName>
    </recommendedName>
</protein>
<feature type="region of interest" description="Disordered" evidence="1">
    <location>
        <begin position="219"/>
        <end position="371"/>
    </location>
</feature>
<dbReference type="GO" id="GO:0008270">
    <property type="term" value="F:zinc ion binding"/>
    <property type="evidence" value="ECO:0007669"/>
    <property type="project" value="InterPro"/>
</dbReference>
<reference evidence="3 4" key="1">
    <citation type="submission" date="2024-02" db="EMBL/GenBank/DDBJ databases">
        <title>Chromosome-scale genome assembly of the rough periwinkle Littorina saxatilis.</title>
        <authorList>
            <person name="De Jode A."/>
            <person name="Faria R."/>
            <person name="Formenti G."/>
            <person name="Sims Y."/>
            <person name="Smith T.P."/>
            <person name="Tracey A."/>
            <person name="Wood J.M.D."/>
            <person name="Zagrodzka Z.B."/>
            <person name="Johannesson K."/>
            <person name="Butlin R.K."/>
            <person name="Leder E.H."/>
        </authorList>
    </citation>
    <scope>NUCLEOTIDE SEQUENCE [LARGE SCALE GENOMIC DNA]</scope>
    <source>
        <strain evidence="3">Snail1</strain>
        <tissue evidence="3">Muscle</tissue>
    </source>
</reference>
<sequence length="371" mass="40881">MAAALTASVEPVFVKRRELPQAGGDRYDTLELCLAAERVSGSGTILGAQEIRGLWRVYPLSREARAKLVIDGISLRGHAIRVFNQNPFILRGQEGEETPATKLWISDIPIYIAVQDIETALVRMGATLRSAITCERVRNKDGKLTRFLTGRRFVWMNVPAKPLDKQVRIGVASARLYHKEQPKVRRTMACTRCLQEGHWTSDCCNDIACRECGQSGHRRGDPDCDAVPAGGPPLTSDDVDVAIERGTEETAGDEDEPEESQSQSQEEKESASLADSIHDSSQKKQCNNPKQKHAQKQGFLSRGRQVNTNKPDKNQTRLILEPRSRSLSVKRLRSQTGDSPDSDNATGKLPKLTLADTGVRDARDCATPGKG</sequence>
<dbReference type="EMBL" id="JBAMIC010000014">
    <property type="protein sequence ID" value="KAK7095716.1"/>
    <property type="molecule type" value="Genomic_DNA"/>
</dbReference>
<feature type="domain" description="CCHC-type" evidence="2">
    <location>
        <begin position="208"/>
        <end position="226"/>
    </location>
</feature>
<evidence type="ECO:0000256" key="1">
    <source>
        <dbReference type="SAM" id="MobiDB-lite"/>
    </source>
</evidence>
<dbReference type="SMART" id="SM00343">
    <property type="entry name" value="ZnF_C2HC"/>
    <property type="match status" value="2"/>
</dbReference>
<accession>A0AAN9G548</accession>
<dbReference type="AlphaFoldDB" id="A0AAN9G548"/>
<dbReference type="InterPro" id="IPR001878">
    <property type="entry name" value="Znf_CCHC"/>
</dbReference>
<dbReference type="GO" id="GO:0003676">
    <property type="term" value="F:nucleic acid binding"/>
    <property type="evidence" value="ECO:0007669"/>
    <property type="project" value="InterPro"/>
</dbReference>
<feature type="domain" description="CCHC-type" evidence="2">
    <location>
        <begin position="189"/>
        <end position="205"/>
    </location>
</feature>
<dbReference type="Proteomes" id="UP001374579">
    <property type="component" value="Unassembled WGS sequence"/>
</dbReference>